<evidence type="ECO:0000313" key="3">
    <source>
        <dbReference type="EMBL" id="SFZ75013.1"/>
    </source>
</evidence>
<dbReference type="InterPro" id="IPR000653">
    <property type="entry name" value="DegT/StrS_aminotransferase"/>
</dbReference>
<keyword evidence="2" id="KW-0663">Pyridoxal phosphate</keyword>
<sequence length="396" mass="43290">MPLTAQQAKLPAPIPRLPVLGWSTLRGRRRSPMPCLLEHPGVQFTTSGRASILLALEMLDIRAGDRVLVPTYHCPTMVAPVVALGAQPLFYPISASGAPALEWIAAQDLRGVRALLAAHFFGLPQPMQRLRAWCDQHGIALIEDCAHALFGSSEGRPIGSWGDLAIASLTKFLPVPEGGCLTVNGRTLALPQQSAAGAVSQIKAAVDMVQVGTMFRRFRGLNTALGGLFTLLNAPRKTLRRSRQNEAEPASGSDSLEGFSIDMALSHRALTSAATWVARQSPRERIVEGRRDNFRRLLAAFAEHPHLRPLFRSLPDDCAPYVFPLWVDQPDPGYQALREAGVPLSRWDRPWHDVPSLAGDQGLAWSHHVLQLPCHQDLQAEEIAVLVKEISRVYAG</sequence>
<dbReference type="STRING" id="1121279.SAMN02745887_01422"/>
<dbReference type="GO" id="GO:0008483">
    <property type="term" value="F:transaminase activity"/>
    <property type="evidence" value="ECO:0007669"/>
    <property type="project" value="TreeGrafter"/>
</dbReference>
<dbReference type="Gene3D" id="3.40.640.10">
    <property type="entry name" value="Type I PLP-dependent aspartate aminotransferase-like (Major domain)"/>
    <property type="match status" value="1"/>
</dbReference>
<dbReference type="Gene3D" id="3.90.1150.10">
    <property type="entry name" value="Aspartate Aminotransferase, domain 1"/>
    <property type="match status" value="1"/>
</dbReference>
<dbReference type="GO" id="GO:0000271">
    <property type="term" value="P:polysaccharide biosynthetic process"/>
    <property type="evidence" value="ECO:0007669"/>
    <property type="project" value="TreeGrafter"/>
</dbReference>
<protein>
    <submittedName>
        <fullName evidence="3">dTDP-4-amino-4,6-dideoxygalactose transaminase</fullName>
    </submittedName>
</protein>
<dbReference type="EMBL" id="FPKR01000005">
    <property type="protein sequence ID" value="SFZ75013.1"/>
    <property type="molecule type" value="Genomic_DNA"/>
</dbReference>
<dbReference type="Proteomes" id="UP000186513">
    <property type="component" value="Unassembled WGS sequence"/>
</dbReference>
<evidence type="ECO:0000256" key="1">
    <source>
        <dbReference type="ARBA" id="ARBA00037999"/>
    </source>
</evidence>
<dbReference type="GO" id="GO:0030170">
    <property type="term" value="F:pyridoxal phosphate binding"/>
    <property type="evidence" value="ECO:0007669"/>
    <property type="project" value="TreeGrafter"/>
</dbReference>
<dbReference type="PANTHER" id="PTHR30244">
    <property type="entry name" value="TRANSAMINASE"/>
    <property type="match status" value="1"/>
</dbReference>
<reference evidence="3 4" key="1">
    <citation type="submission" date="2016-11" db="EMBL/GenBank/DDBJ databases">
        <authorList>
            <person name="Jaros S."/>
            <person name="Januszkiewicz K."/>
            <person name="Wedrychowicz H."/>
        </authorList>
    </citation>
    <scope>NUCLEOTIDE SEQUENCE [LARGE SCALE GENOMIC DNA]</scope>
    <source>
        <strain evidence="3 4">DSM 18899</strain>
    </source>
</reference>
<name>A0A1K2HED6_9NEIS</name>
<dbReference type="Pfam" id="PF01041">
    <property type="entry name" value="DegT_DnrJ_EryC1"/>
    <property type="match status" value="1"/>
</dbReference>
<gene>
    <name evidence="3" type="ORF">SAMN02745887_01422</name>
</gene>
<dbReference type="InterPro" id="IPR015421">
    <property type="entry name" value="PyrdxlP-dep_Trfase_major"/>
</dbReference>
<dbReference type="AlphaFoldDB" id="A0A1K2HED6"/>
<evidence type="ECO:0000256" key="2">
    <source>
        <dbReference type="RuleBase" id="RU004508"/>
    </source>
</evidence>
<proteinExistence type="inferred from homology"/>
<keyword evidence="4" id="KW-1185">Reference proteome</keyword>
<dbReference type="InterPro" id="IPR015422">
    <property type="entry name" value="PyrdxlP-dep_Trfase_small"/>
</dbReference>
<dbReference type="InterPro" id="IPR015424">
    <property type="entry name" value="PyrdxlP-dep_Trfase"/>
</dbReference>
<accession>A0A1K2HED6</accession>
<organism evidence="3 4">
    <name type="scientific">Chitinimonas taiwanensis DSM 18899</name>
    <dbReference type="NCBI Taxonomy" id="1121279"/>
    <lineage>
        <taxon>Bacteria</taxon>
        <taxon>Pseudomonadati</taxon>
        <taxon>Pseudomonadota</taxon>
        <taxon>Betaproteobacteria</taxon>
        <taxon>Neisseriales</taxon>
        <taxon>Chitinibacteraceae</taxon>
        <taxon>Chitinimonas</taxon>
    </lineage>
</organism>
<dbReference type="PANTHER" id="PTHR30244:SF34">
    <property type="entry name" value="DTDP-4-AMINO-4,6-DIDEOXYGALACTOSE TRANSAMINASE"/>
    <property type="match status" value="1"/>
</dbReference>
<dbReference type="SUPFAM" id="SSF53383">
    <property type="entry name" value="PLP-dependent transferases"/>
    <property type="match status" value="1"/>
</dbReference>
<evidence type="ECO:0000313" key="4">
    <source>
        <dbReference type="Proteomes" id="UP000186513"/>
    </source>
</evidence>
<comment type="similarity">
    <text evidence="1 2">Belongs to the DegT/DnrJ/EryC1 family.</text>
</comment>